<dbReference type="InterPro" id="IPR013762">
    <property type="entry name" value="Integrase-like_cat_sf"/>
</dbReference>
<evidence type="ECO:0000256" key="1">
    <source>
        <dbReference type="ARBA" id="ARBA00008857"/>
    </source>
</evidence>
<keyword evidence="2" id="KW-0238">DNA-binding</keyword>
<dbReference type="PANTHER" id="PTHR30349:SF64">
    <property type="entry name" value="PROPHAGE INTEGRASE INTD-RELATED"/>
    <property type="match status" value="1"/>
</dbReference>
<dbReference type="Proteomes" id="UP000639010">
    <property type="component" value="Unassembled WGS sequence"/>
</dbReference>
<dbReference type="PROSITE" id="PS51898">
    <property type="entry name" value="TYR_RECOMBINASE"/>
    <property type="match status" value="1"/>
</dbReference>
<dbReference type="InterPro" id="IPR002104">
    <property type="entry name" value="Integrase_catalytic"/>
</dbReference>
<dbReference type="CDD" id="cd00796">
    <property type="entry name" value="INT_Rci_Hp1_C"/>
    <property type="match status" value="1"/>
</dbReference>
<dbReference type="InterPro" id="IPR050090">
    <property type="entry name" value="Tyrosine_recombinase_XerCD"/>
</dbReference>
<dbReference type="SUPFAM" id="SSF56349">
    <property type="entry name" value="DNA breaking-rejoining enzymes"/>
    <property type="match status" value="1"/>
</dbReference>
<evidence type="ECO:0000259" key="4">
    <source>
        <dbReference type="PROSITE" id="PS51898"/>
    </source>
</evidence>
<name>A0ABR9H7U0_9BACT</name>
<accession>A0ABR9H7U0</accession>
<sequence>MARQKRIAAEGFKGVFLVASVSPASGEPDHIIYIRYKRDGKLYEDKVGRTSEKAPKPNHKKYWSPFLASLVRADKIRGRAPTNSEIRAAEQAAKESESGRWTISKLWKEYRANNEDKARIAITDDYRFSMYIDPAFGSKTPSEIDPLSVDRLRVKMSKTRKPATVHNTLELLRRIINFGVNRNLCPPLPFKLELPKLNNHRTEDLTPDQLQDLLDAIEKDKHPVAGPMMLCALYTGMRRGEMFKLEWSDLDFDRGFIRLRDPKGGKDQTIPMNAQARKLLESMPKVCQFVFAGRPDKNGNYAPRTRIADQVNKIKKAAGLPKDFRALHGLRHVYASMLASSGKVDMYTLQKLMTHKSADMTQRYAHLRDESLTRAGQVVDDIFNGLAEEQNKVVSINGK</sequence>
<dbReference type="EMBL" id="JADBGG010000034">
    <property type="protein sequence ID" value="MBE1426787.1"/>
    <property type="molecule type" value="Genomic_DNA"/>
</dbReference>
<keyword evidence="3" id="KW-0233">DNA recombination</keyword>
<proteinExistence type="inferred from homology"/>
<dbReference type="InterPro" id="IPR011010">
    <property type="entry name" value="DNA_brk_join_enz"/>
</dbReference>
<comment type="similarity">
    <text evidence="1">Belongs to the 'phage' integrase family.</text>
</comment>
<dbReference type="Gene3D" id="1.10.443.10">
    <property type="entry name" value="Intergrase catalytic core"/>
    <property type="match status" value="1"/>
</dbReference>
<feature type="domain" description="Tyr recombinase" evidence="4">
    <location>
        <begin position="200"/>
        <end position="377"/>
    </location>
</feature>
<dbReference type="Pfam" id="PF00589">
    <property type="entry name" value="Phage_integrase"/>
    <property type="match status" value="1"/>
</dbReference>
<comment type="caution">
    <text evidence="5">The sequence shown here is derived from an EMBL/GenBank/DDBJ whole genome shotgun (WGS) entry which is preliminary data.</text>
</comment>
<dbReference type="Gene3D" id="1.10.150.130">
    <property type="match status" value="1"/>
</dbReference>
<evidence type="ECO:0000313" key="6">
    <source>
        <dbReference type="Proteomes" id="UP000639010"/>
    </source>
</evidence>
<dbReference type="PANTHER" id="PTHR30349">
    <property type="entry name" value="PHAGE INTEGRASE-RELATED"/>
    <property type="match status" value="1"/>
</dbReference>
<dbReference type="InterPro" id="IPR010998">
    <property type="entry name" value="Integrase_recombinase_N"/>
</dbReference>
<gene>
    <name evidence="5" type="ORF">H4684_003462</name>
</gene>
<organism evidence="5 6">
    <name type="scientific">Desulfomicrobium macestii</name>
    <dbReference type="NCBI Taxonomy" id="90731"/>
    <lineage>
        <taxon>Bacteria</taxon>
        <taxon>Pseudomonadati</taxon>
        <taxon>Thermodesulfobacteriota</taxon>
        <taxon>Desulfovibrionia</taxon>
        <taxon>Desulfovibrionales</taxon>
        <taxon>Desulfomicrobiaceae</taxon>
        <taxon>Desulfomicrobium</taxon>
    </lineage>
</organism>
<evidence type="ECO:0000313" key="5">
    <source>
        <dbReference type="EMBL" id="MBE1426787.1"/>
    </source>
</evidence>
<evidence type="ECO:0000256" key="2">
    <source>
        <dbReference type="ARBA" id="ARBA00023125"/>
    </source>
</evidence>
<keyword evidence="6" id="KW-1185">Reference proteome</keyword>
<evidence type="ECO:0000256" key="3">
    <source>
        <dbReference type="ARBA" id="ARBA00023172"/>
    </source>
</evidence>
<protein>
    <submittedName>
        <fullName evidence="5">Integrase</fullName>
    </submittedName>
</protein>
<dbReference type="RefSeq" id="WP_192624676.1">
    <property type="nucleotide sequence ID" value="NZ_JADBGG010000034.1"/>
</dbReference>
<reference evidence="5 6" key="1">
    <citation type="submission" date="2020-10" db="EMBL/GenBank/DDBJ databases">
        <title>Genomic Encyclopedia of Type Strains, Phase IV (KMG-IV): sequencing the most valuable type-strain genomes for metagenomic binning, comparative biology and taxonomic classification.</title>
        <authorList>
            <person name="Goeker M."/>
        </authorList>
    </citation>
    <scope>NUCLEOTIDE SEQUENCE [LARGE SCALE GENOMIC DNA]</scope>
    <source>
        <strain evidence="5 6">DSM 4194</strain>
    </source>
</reference>